<dbReference type="EMBL" id="RSCD01000008">
    <property type="protein sequence ID" value="RSH91193.1"/>
    <property type="molecule type" value="Genomic_DNA"/>
</dbReference>
<name>A0A427YJF1_9TREE</name>
<comment type="caution">
    <text evidence="2">The sequence shown here is derived from an EMBL/GenBank/DDBJ whole genome shotgun (WGS) entry which is preliminary data.</text>
</comment>
<organism evidence="2 3">
    <name type="scientific">Saitozyma podzolica</name>
    <dbReference type="NCBI Taxonomy" id="1890683"/>
    <lineage>
        <taxon>Eukaryota</taxon>
        <taxon>Fungi</taxon>
        <taxon>Dikarya</taxon>
        <taxon>Basidiomycota</taxon>
        <taxon>Agaricomycotina</taxon>
        <taxon>Tremellomycetes</taxon>
        <taxon>Tremellales</taxon>
        <taxon>Trimorphomycetaceae</taxon>
        <taxon>Saitozyma</taxon>
    </lineage>
</organism>
<dbReference type="Proteomes" id="UP000279259">
    <property type="component" value="Unassembled WGS sequence"/>
</dbReference>
<reference evidence="2 3" key="1">
    <citation type="submission" date="2018-11" db="EMBL/GenBank/DDBJ databases">
        <title>Genome sequence of Saitozyma podzolica DSM 27192.</title>
        <authorList>
            <person name="Aliyu H."/>
            <person name="Gorte O."/>
            <person name="Ochsenreither K."/>
        </authorList>
    </citation>
    <scope>NUCLEOTIDE SEQUENCE [LARGE SCALE GENOMIC DNA]</scope>
    <source>
        <strain evidence="2 3">DSM 27192</strain>
    </source>
</reference>
<evidence type="ECO:0000256" key="1">
    <source>
        <dbReference type="SAM" id="MobiDB-lite"/>
    </source>
</evidence>
<dbReference type="AlphaFoldDB" id="A0A427YJF1"/>
<proteinExistence type="predicted"/>
<feature type="region of interest" description="Disordered" evidence="1">
    <location>
        <begin position="1"/>
        <end position="104"/>
    </location>
</feature>
<evidence type="ECO:0000313" key="2">
    <source>
        <dbReference type="EMBL" id="RSH91193.1"/>
    </source>
</evidence>
<keyword evidence="3" id="KW-1185">Reference proteome</keyword>
<feature type="compositionally biased region" description="Basic and acidic residues" evidence="1">
    <location>
        <begin position="50"/>
        <end position="76"/>
    </location>
</feature>
<feature type="region of interest" description="Disordered" evidence="1">
    <location>
        <begin position="118"/>
        <end position="189"/>
    </location>
</feature>
<dbReference type="OrthoDB" id="2575452at2759"/>
<accession>A0A427YJF1</accession>
<protein>
    <submittedName>
        <fullName evidence="2">Uncharacterized protein</fullName>
    </submittedName>
</protein>
<evidence type="ECO:0000313" key="3">
    <source>
        <dbReference type="Proteomes" id="UP000279259"/>
    </source>
</evidence>
<sequence>MSSPPIIPIDESPTPPHSTSPTQRSYVPDSQPHSEHQYQHGVSPKYSDSAFHEDGDHHNDSEHGYHHREHQAEDGHAGGSVATPKARGAFVPPRPSTKSASSPDILNAISQAVVFGGGAISTPRTTPRKNDFAKDSPGSGVTRSGGIGGKDVQSHVEKQTMGGRPGSSGYEESTEVYPGLGKRKADEDEVELQVQVQGYRRSQRTRIEGEGGAEEGEEVEGDEDEGEFDPTAEIIKFDAQRELVEQWDQLQKEVVPYLQDFAKITLTNAFETILAVTTMFHRLTRDTRAELESGVNKIAAEEDKQEEARAIVIQFSQEMQRVSEVLARFGGGGPIAGFNK</sequence>
<feature type="region of interest" description="Disordered" evidence="1">
    <location>
        <begin position="202"/>
        <end position="226"/>
    </location>
</feature>
<feature type="compositionally biased region" description="Acidic residues" evidence="1">
    <location>
        <begin position="211"/>
        <end position="226"/>
    </location>
</feature>
<gene>
    <name evidence="2" type="ORF">EHS25_009492</name>
</gene>
<feature type="compositionally biased region" description="Low complexity" evidence="1">
    <location>
        <begin position="1"/>
        <end position="12"/>
    </location>
</feature>